<proteinExistence type="predicted"/>
<dbReference type="PANTHER" id="PTHR43046:SF14">
    <property type="entry name" value="MUTT_NUDIX FAMILY PROTEIN"/>
    <property type="match status" value="1"/>
</dbReference>
<comment type="cofactor">
    <cofactor evidence="1">
        <name>Mg(2+)</name>
        <dbReference type="ChEBI" id="CHEBI:18420"/>
    </cofactor>
</comment>
<dbReference type="InterPro" id="IPR020084">
    <property type="entry name" value="NUDIX_hydrolase_CS"/>
</dbReference>
<evidence type="ECO:0000256" key="2">
    <source>
        <dbReference type="ARBA" id="ARBA00022801"/>
    </source>
</evidence>
<dbReference type="GO" id="GO:0016787">
    <property type="term" value="F:hydrolase activity"/>
    <property type="evidence" value="ECO:0007669"/>
    <property type="project" value="UniProtKB-KW"/>
</dbReference>
<name>A0ABD3NXG3_9STRA</name>
<protein>
    <recommendedName>
        <fullName evidence="4">Nudix hydrolase domain-containing protein</fullName>
    </recommendedName>
</protein>
<organism evidence="5 6">
    <name type="scientific">Stephanodiscus triporus</name>
    <dbReference type="NCBI Taxonomy" id="2934178"/>
    <lineage>
        <taxon>Eukaryota</taxon>
        <taxon>Sar</taxon>
        <taxon>Stramenopiles</taxon>
        <taxon>Ochrophyta</taxon>
        <taxon>Bacillariophyta</taxon>
        <taxon>Coscinodiscophyceae</taxon>
        <taxon>Thalassiosirophycidae</taxon>
        <taxon>Stephanodiscales</taxon>
        <taxon>Stephanodiscaceae</taxon>
        <taxon>Stephanodiscus</taxon>
    </lineage>
</organism>
<dbReference type="Gene3D" id="3.90.79.10">
    <property type="entry name" value="Nucleoside Triphosphate Pyrophosphohydrolase"/>
    <property type="match status" value="1"/>
</dbReference>
<keyword evidence="2" id="KW-0378">Hydrolase</keyword>
<evidence type="ECO:0000313" key="5">
    <source>
        <dbReference type="EMBL" id="KAL3780388.1"/>
    </source>
</evidence>
<dbReference type="PROSITE" id="PS00893">
    <property type="entry name" value="NUDIX_BOX"/>
    <property type="match status" value="1"/>
</dbReference>
<dbReference type="PROSITE" id="PS51462">
    <property type="entry name" value="NUDIX"/>
    <property type="match status" value="1"/>
</dbReference>
<dbReference type="Proteomes" id="UP001530315">
    <property type="component" value="Unassembled WGS sequence"/>
</dbReference>
<dbReference type="AlphaFoldDB" id="A0ABD3NXG3"/>
<dbReference type="InterPro" id="IPR000086">
    <property type="entry name" value="NUDIX_hydrolase_dom"/>
</dbReference>
<sequence length="404" mass="44787">MRPSPSSSSVAPKRNNPLQCESDDGRRWWPCAGVAALNSKGEILIGERIGKPGSWQAPQGGIDGSESVFDAAIREMYEEVGLEHGRHVLLETTTTAVVKCKYETEGTRGWLEDEGYAGQELNWVVFRCTSSDLEMDPSLVCTLSGLNGERPEFSAVRWEGLDRVVDDVWEKKALPYRALRDYCVRLATRWEERCAELDLGGRWSRDNGRNVGVEEALVARGLSPDDASRLASEPYLQSWRRHSEARPSEWIVTTYRDDGWIEIRRELHYPIGEFEERYEGTSTIFGGGADDGGGGVARRRCFYLADADANGGVAHVAVSTMPDAAGQGGVVAIRQEQRARSQAHFLALAWNGQGHIHRSVRQMLICYPTHHSNSWLTPPFVGVGASRSQTEHSSLGQITNLVLT</sequence>
<gene>
    <name evidence="5" type="ORF">ACHAW5_006462</name>
</gene>
<evidence type="ECO:0000313" key="6">
    <source>
        <dbReference type="Proteomes" id="UP001530315"/>
    </source>
</evidence>
<dbReference type="PANTHER" id="PTHR43046">
    <property type="entry name" value="GDP-MANNOSE MANNOSYL HYDROLASE"/>
    <property type="match status" value="1"/>
</dbReference>
<comment type="caution">
    <text evidence="5">The sequence shown here is derived from an EMBL/GenBank/DDBJ whole genome shotgun (WGS) entry which is preliminary data.</text>
</comment>
<accession>A0ABD3NXG3</accession>
<dbReference type="EMBL" id="JALLAZ020001115">
    <property type="protein sequence ID" value="KAL3780388.1"/>
    <property type="molecule type" value="Genomic_DNA"/>
</dbReference>
<feature type="domain" description="Nudix hydrolase" evidence="4">
    <location>
        <begin position="27"/>
        <end position="181"/>
    </location>
</feature>
<feature type="compositionally biased region" description="Polar residues" evidence="3">
    <location>
        <begin position="1"/>
        <end position="10"/>
    </location>
</feature>
<dbReference type="SUPFAM" id="SSF55811">
    <property type="entry name" value="Nudix"/>
    <property type="match status" value="1"/>
</dbReference>
<feature type="region of interest" description="Disordered" evidence="3">
    <location>
        <begin position="1"/>
        <end position="22"/>
    </location>
</feature>
<reference evidence="5 6" key="1">
    <citation type="submission" date="2024-10" db="EMBL/GenBank/DDBJ databases">
        <title>Updated reference genomes for cyclostephanoid diatoms.</title>
        <authorList>
            <person name="Roberts W.R."/>
            <person name="Alverson A.J."/>
        </authorList>
    </citation>
    <scope>NUCLEOTIDE SEQUENCE [LARGE SCALE GENOMIC DNA]</scope>
    <source>
        <strain evidence="5 6">AJA276-08</strain>
    </source>
</reference>
<keyword evidence="6" id="KW-1185">Reference proteome</keyword>
<dbReference type="InterPro" id="IPR015797">
    <property type="entry name" value="NUDIX_hydrolase-like_dom_sf"/>
</dbReference>
<evidence type="ECO:0000259" key="4">
    <source>
        <dbReference type="PROSITE" id="PS51462"/>
    </source>
</evidence>
<evidence type="ECO:0000256" key="1">
    <source>
        <dbReference type="ARBA" id="ARBA00001946"/>
    </source>
</evidence>
<dbReference type="Pfam" id="PF00293">
    <property type="entry name" value="NUDIX"/>
    <property type="match status" value="1"/>
</dbReference>
<evidence type="ECO:0000256" key="3">
    <source>
        <dbReference type="SAM" id="MobiDB-lite"/>
    </source>
</evidence>